<dbReference type="InterPro" id="IPR010869">
    <property type="entry name" value="DUF1501"/>
</dbReference>
<feature type="compositionally biased region" description="Gly residues" evidence="1">
    <location>
        <begin position="161"/>
        <end position="181"/>
    </location>
</feature>
<evidence type="ECO:0000313" key="2">
    <source>
        <dbReference type="EMBL" id="OHV42126.1"/>
    </source>
</evidence>
<proteinExistence type="predicted"/>
<keyword evidence="3" id="KW-1185">Reference proteome</keyword>
<sequence length="445" mass="44566">MPLSRRRFLIASGVTGAGALAAGAGVLSWDALHGAAADRPLAAGTGVLVVVTLYGGNDGLNTVIPFQDPAYRQARGDLAPAEPDVHPLADGLALAPALPGLAGLWKEGRLAVVRGVGYPEPDHSHFRSMAIWQTASPRTASTSGWIGRWLDALAAKDGATGGPAGGSTAGPTGGSAGGQAGGADPLRALAIGPTLPPLLVGDHTVGSAVPTGGFAAPSGRLGADLHALYRPDPADSPLAARAAASGADLFTVAGALAPVLADAPERDAGTQGQLDGGDPGAGGGDGGELGAQLDMVARAITAGVPTRVYSVSLGGFDTHAAEDGTHTRLLGQLDAALTRFHRSMAATPRGSAVTTMVYSEFGRRVAANASGGTDHGTAGPVLLLGRPVRGGFFGDQPPLTDLDDGDLRVTTDFRSVYATLLERVLGTEAGTVLGSDESFPRLAFL</sequence>
<comment type="caution">
    <text evidence="2">The sequence shown here is derived from an EMBL/GenBank/DDBJ whole genome shotgun (WGS) entry which is preliminary data.</text>
</comment>
<protein>
    <recommendedName>
        <fullName evidence="4">Twin-arginine translocation pathway signal protein</fullName>
    </recommendedName>
</protein>
<evidence type="ECO:0000256" key="1">
    <source>
        <dbReference type="SAM" id="MobiDB-lite"/>
    </source>
</evidence>
<dbReference type="AlphaFoldDB" id="A0A1S1R879"/>
<dbReference type="OrthoDB" id="9779968at2"/>
<organism evidence="2 3">
    <name type="scientific">Parafrankia soli</name>
    <dbReference type="NCBI Taxonomy" id="2599596"/>
    <lineage>
        <taxon>Bacteria</taxon>
        <taxon>Bacillati</taxon>
        <taxon>Actinomycetota</taxon>
        <taxon>Actinomycetes</taxon>
        <taxon>Frankiales</taxon>
        <taxon>Frankiaceae</taxon>
        <taxon>Parafrankia</taxon>
    </lineage>
</organism>
<name>A0A1S1R879_9ACTN</name>
<evidence type="ECO:0000313" key="3">
    <source>
        <dbReference type="Proteomes" id="UP000179769"/>
    </source>
</evidence>
<dbReference type="InterPro" id="IPR006311">
    <property type="entry name" value="TAT_signal"/>
</dbReference>
<dbReference type="RefSeq" id="WP_071060147.1">
    <property type="nucleotide sequence ID" value="NZ_MAXA01000047.1"/>
</dbReference>
<evidence type="ECO:0008006" key="4">
    <source>
        <dbReference type="Google" id="ProtNLM"/>
    </source>
</evidence>
<reference evidence="3" key="1">
    <citation type="submission" date="2016-07" db="EMBL/GenBank/DDBJ databases">
        <title>Frankia sp. NRRL B-16219 Genome sequencing.</title>
        <authorList>
            <person name="Ghodhbane-Gtari F."/>
            <person name="Swanson E."/>
            <person name="Gueddou A."/>
            <person name="Louati M."/>
            <person name="Nouioui I."/>
            <person name="Hezbri K."/>
            <person name="Abebe-Akele F."/>
            <person name="Simpson S."/>
            <person name="Morris K."/>
            <person name="Thomas K."/>
            <person name="Gtari M."/>
            <person name="Tisa L.S."/>
        </authorList>
    </citation>
    <scope>NUCLEOTIDE SEQUENCE [LARGE SCALE GENOMIC DNA]</scope>
    <source>
        <strain evidence="3">NRRL B-16219</strain>
    </source>
</reference>
<feature type="region of interest" description="Disordered" evidence="1">
    <location>
        <begin position="161"/>
        <end position="185"/>
    </location>
</feature>
<feature type="compositionally biased region" description="Gly residues" evidence="1">
    <location>
        <begin position="274"/>
        <end position="288"/>
    </location>
</feature>
<dbReference type="PROSITE" id="PS51318">
    <property type="entry name" value="TAT"/>
    <property type="match status" value="1"/>
</dbReference>
<feature type="region of interest" description="Disordered" evidence="1">
    <location>
        <begin position="266"/>
        <end position="288"/>
    </location>
</feature>
<dbReference type="Pfam" id="PF07394">
    <property type="entry name" value="DUF1501"/>
    <property type="match status" value="1"/>
</dbReference>
<dbReference type="PANTHER" id="PTHR43737:SF1">
    <property type="entry name" value="DUF1501 DOMAIN-CONTAINING PROTEIN"/>
    <property type="match status" value="1"/>
</dbReference>
<gene>
    <name evidence="2" type="ORF">BBK14_10870</name>
</gene>
<dbReference type="PANTHER" id="PTHR43737">
    <property type="entry name" value="BLL7424 PROTEIN"/>
    <property type="match status" value="1"/>
</dbReference>
<accession>A0A1S1R879</accession>
<dbReference type="EMBL" id="MAXA01000047">
    <property type="protein sequence ID" value="OHV42126.1"/>
    <property type="molecule type" value="Genomic_DNA"/>
</dbReference>
<dbReference type="Proteomes" id="UP000179769">
    <property type="component" value="Unassembled WGS sequence"/>
</dbReference>